<evidence type="ECO:0000256" key="1">
    <source>
        <dbReference type="SAM" id="SignalP"/>
    </source>
</evidence>
<accession>A0AA40C3T3</accession>
<dbReference type="EMBL" id="JAULSU010000003">
    <property type="protein sequence ID" value="KAK0623734.1"/>
    <property type="molecule type" value="Genomic_DNA"/>
</dbReference>
<feature type="chain" id="PRO_5041415156" description="Secreted protein" evidence="1">
    <location>
        <begin position="24"/>
        <end position="146"/>
    </location>
</feature>
<name>A0AA40C3T3_9PEZI</name>
<dbReference type="Proteomes" id="UP001175000">
    <property type="component" value="Unassembled WGS sequence"/>
</dbReference>
<gene>
    <name evidence="2" type="ORF">B0T14DRAFT_188095</name>
</gene>
<feature type="signal peptide" evidence="1">
    <location>
        <begin position="1"/>
        <end position="23"/>
    </location>
</feature>
<evidence type="ECO:0008006" key="4">
    <source>
        <dbReference type="Google" id="ProtNLM"/>
    </source>
</evidence>
<organism evidence="2 3">
    <name type="scientific">Immersiella caudata</name>
    <dbReference type="NCBI Taxonomy" id="314043"/>
    <lineage>
        <taxon>Eukaryota</taxon>
        <taxon>Fungi</taxon>
        <taxon>Dikarya</taxon>
        <taxon>Ascomycota</taxon>
        <taxon>Pezizomycotina</taxon>
        <taxon>Sordariomycetes</taxon>
        <taxon>Sordariomycetidae</taxon>
        <taxon>Sordariales</taxon>
        <taxon>Lasiosphaeriaceae</taxon>
        <taxon>Immersiella</taxon>
    </lineage>
</organism>
<keyword evidence="3" id="KW-1185">Reference proteome</keyword>
<reference evidence="2" key="1">
    <citation type="submission" date="2023-06" db="EMBL/GenBank/DDBJ databases">
        <title>Genome-scale phylogeny and comparative genomics of the fungal order Sordariales.</title>
        <authorList>
            <consortium name="Lawrence Berkeley National Laboratory"/>
            <person name="Hensen N."/>
            <person name="Bonometti L."/>
            <person name="Westerberg I."/>
            <person name="Brannstrom I.O."/>
            <person name="Guillou S."/>
            <person name="Cros-Aarteil S."/>
            <person name="Calhoun S."/>
            <person name="Haridas S."/>
            <person name="Kuo A."/>
            <person name="Mondo S."/>
            <person name="Pangilinan J."/>
            <person name="Riley R."/>
            <person name="Labutti K."/>
            <person name="Andreopoulos B."/>
            <person name="Lipzen A."/>
            <person name="Chen C."/>
            <person name="Yanf M."/>
            <person name="Daum C."/>
            <person name="Ng V."/>
            <person name="Clum A."/>
            <person name="Steindorff A."/>
            <person name="Ohm R."/>
            <person name="Martin F."/>
            <person name="Silar P."/>
            <person name="Natvig D."/>
            <person name="Lalanne C."/>
            <person name="Gautier V."/>
            <person name="Ament-Velasquez S.L."/>
            <person name="Kruys A."/>
            <person name="Hutchinson M.I."/>
            <person name="Powell A.J."/>
            <person name="Barry K."/>
            <person name="Miller A.N."/>
            <person name="Grigoriev I.V."/>
            <person name="Debuchy R."/>
            <person name="Gladieux P."/>
            <person name="Thoren M.H."/>
            <person name="Johannesson H."/>
        </authorList>
    </citation>
    <scope>NUCLEOTIDE SEQUENCE</scope>
    <source>
        <strain evidence="2">CBS 606.72</strain>
    </source>
</reference>
<sequence>MLMFLGSAARFSLLCSLVCRTRSREGGVHGVHETGGLGHMCRCPRGRTGKVQCLGATGRYEKVQGNEVLTEGHWDWGGWWSWSTCNPSRVRRESSTAAWSRGAPNCRQQAFLSSASRDAMIDRWRCEGDRAGRMKLDCCCCSRRRC</sequence>
<dbReference type="AlphaFoldDB" id="A0AA40C3T3"/>
<evidence type="ECO:0000313" key="2">
    <source>
        <dbReference type="EMBL" id="KAK0623734.1"/>
    </source>
</evidence>
<keyword evidence="1" id="KW-0732">Signal</keyword>
<proteinExistence type="predicted"/>
<comment type="caution">
    <text evidence="2">The sequence shown here is derived from an EMBL/GenBank/DDBJ whole genome shotgun (WGS) entry which is preliminary data.</text>
</comment>
<evidence type="ECO:0000313" key="3">
    <source>
        <dbReference type="Proteomes" id="UP001175000"/>
    </source>
</evidence>
<protein>
    <recommendedName>
        <fullName evidence="4">Secreted protein</fullName>
    </recommendedName>
</protein>